<keyword evidence="3" id="KW-0732">Signal</keyword>
<feature type="compositionally biased region" description="Pro residues" evidence="1">
    <location>
        <begin position="423"/>
        <end position="439"/>
    </location>
</feature>
<feature type="transmembrane region" description="Helical" evidence="2">
    <location>
        <begin position="453"/>
        <end position="476"/>
    </location>
</feature>
<evidence type="ECO:0000256" key="2">
    <source>
        <dbReference type="SAM" id="Phobius"/>
    </source>
</evidence>
<comment type="caution">
    <text evidence="4">The sequence shown here is derived from an EMBL/GenBank/DDBJ whole genome shotgun (WGS) entry which is preliminary data.</text>
</comment>
<feature type="region of interest" description="Disordered" evidence="1">
    <location>
        <begin position="415"/>
        <end position="448"/>
    </location>
</feature>
<gene>
    <name evidence="4" type="ORF">M0813_29663</name>
</gene>
<dbReference type="SUPFAM" id="SSF51126">
    <property type="entry name" value="Pectin lyase-like"/>
    <property type="match status" value="1"/>
</dbReference>
<name>A0ABQ8XMH7_9EUKA</name>
<dbReference type="EMBL" id="JAOAOG010000274">
    <property type="protein sequence ID" value="KAJ6233802.1"/>
    <property type="molecule type" value="Genomic_DNA"/>
</dbReference>
<dbReference type="Gene3D" id="3.30.1910.20">
    <property type="entry name" value="asparaginyl-tRNA synthetase, N-terminal domain"/>
    <property type="match status" value="1"/>
</dbReference>
<reference evidence="4" key="1">
    <citation type="submission" date="2022-08" db="EMBL/GenBank/DDBJ databases">
        <title>Novel sulfate-reducing endosymbionts in the free-living metamonad Anaeramoeba.</title>
        <authorList>
            <person name="Jerlstrom-Hultqvist J."/>
            <person name="Cepicka I."/>
            <person name="Gallot-Lavallee L."/>
            <person name="Salas-Leiva D."/>
            <person name="Curtis B.A."/>
            <person name="Zahonova K."/>
            <person name="Pipaliya S."/>
            <person name="Dacks J."/>
            <person name="Roger A.J."/>
        </authorList>
    </citation>
    <scope>NUCLEOTIDE SEQUENCE</scope>
    <source>
        <strain evidence="4">Schooner1</strain>
    </source>
</reference>
<keyword evidence="2" id="KW-0812">Transmembrane</keyword>
<organism evidence="4 5">
    <name type="scientific">Anaeramoeba flamelloides</name>
    <dbReference type="NCBI Taxonomy" id="1746091"/>
    <lineage>
        <taxon>Eukaryota</taxon>
        <taxon>Metamonada</taxon>
        <taxon>Anaeramoebidae</taxon>
        <taxon>Anaeramoeba</taxon>
    </lineage>
</organism>
<feature type="chain" id="PRO_5047520561" evidence="3">
    <location>
        <begin position="17"/>
        <end position="524"/>
    </location>
</feature>
<keyword evidence="2" id="KW-1133">Transmembrane helix</keyword>
<protein>
    <submittedName>
        <fullName evidence="4">Pectate lyase (Eurofung)</fullName>
    </submittedName>
</protein>
<feature type="compositionally biased region" description="Acidic residues" evidence="1">
    <location>
        <begin position="507"/>
        <end position="524"/>
    </location>
</feature>
<evidence type="ECO:0000256" key="1">
    <source>
        <dbReference type="SAM" id="MobiDB-lite"/>
    </source>
</evidence>
<feature type="compositionally biased region" description="Low complexity" evidence="1">
    <location>
        <begin position="484"/>
        <end position="493"/>
    </location>
</feature>
<keyword evidence="4" id="KW-0456">Lyase</keyword>
<feature type="signal peptide" evidence="3">
    <location>
        <begin position="1"/>
        <end position="16"/>
    </location>
</feature>
<evidence type="ECO:0000256" key="3">
    <source>
        <dbReference type="SAM" id="SignalP"/>
    </source>
</evidence>
<sequence>MSKFLLILLFFSFAFAKTVWVSNKGSNTNGNGTEFNPYQTVRYAVPLADSGDTIRMKAGSYGYTTVNTSKILYFQGQSTTLTLYTGQIYYNTPEGTEFTGTMFSEMQFVSKARMLYFANPTTFNNVIWEKIAFYLDGDITDPDALVNLKNIKVTGENGFKINSVVFSTSAFKNPYNAIFNFDINGGPFYLSNIFVTGYDTTSKHSSQVMITGNTESLTISRSRTSGGGNFYIKNAKNVYIHGTQFYDASLALDSCQTVSLTSNSFINSGKYTIYSPNEDNLEHTGGIAILGTEKNAIVKDIQIMKNKFIGIVRTSCILVNRWNGEPTSETFKNVELSDNDFSQIEQNYDEVYAVNLNFSKVKINANYNYWGSKYGPRKCRLDLKDCKSTEKQKIRARGNVEAEYWYCSSEMKNDVDDGNKCPTPTPTATPTPTPTPTPSTKPKESGLTKGEKWAIGITVPVGAILIIGGIVVLIMINKKKKVKGSSTGGSPPKGWKKISGNQSSSNESDESALLDSELTDSDLD</sequence>
<feature type="region of interest" description="Disordered" evidence="1">
    <location>
        <begin position="482"/>
        <end position="524"/>
    </location>
</feature>
<evidence type="ECO:0000313" key="4">
    <source>
        <dbReference type="EMBL" id="KAJ6233802.1"/>
    </source>
</evidence>
<accession>A0ABQ8XMH7</accession>
<keyword evidence="2" id="KW-0472">Membrane</keyword>
<dbReference type="GO" id="GO:0016829">
    <property type="term" value="F:lyase activity"/>
    <property type="evidence" value="ECO:0007669"/>
    <property type="project" value="UniProtKB-KW"/>
</dbReference>
<keyword evidence="5" id="KW-1185">Reference proteome</keyword>
<dbReference type="Proteomes" id="UP001150062">
    <property type="component" value="Unassembled WGS sequence"/>
</dbReference>
<dbReference type="InterPro" id="IPR011050">
    <property type="entry name" value="Pectin_lyase_fold/virulence"/>
</dbReference>
<evidence type="ECO:0000313" key="5">
    <source>
        <dbReference type="Proteomes" id="UP001150062"/>
    </source>
</evidence>
<proteinExistence type="predicted"/>